<comment type="catalytic activity">
    <reaction evidence="18">
        <text>L-threonyl-[protein] + ATP = O-phospho-L-threonyl-[protein] + ADP + H(+)</text>
        <dbReference type="Rhea" id="RHEA:46608"/>
        <dbReference type="Rhea" id="RHEA-COMP:11060"/>
        <dbReference type="Rhea" id="RHEA-COMP:11605"/>
        <dbReference type="ChEBI" id="CHEBI:15378"/>
        <dbReference type="ChEBI" id="CHEBI:30013"/>
        <dbReference type="ChEBI" id="CHEBI:30616"/>
        <dbReference type="ChEBI" id="CHEBI:61977"/>
        <dbReference type="ChEBI" id="CHEBI:456216"/>
        <dbReference type="EC" id="2.7.11.1"/>
    </reaction>
</comment>
<keyword evidence="26" id="KW-1185">Reference proteome</keyword>
<evidence type="ECO:0000256" key="2">
    <source>
        <dbReference type="ARBA" id="ARBA00008684"/>
    </source>
</evidence>
<feature type="region of interest" description="Disordered" evidence="21">
    <location>
        <begin position="448"/>
        <end position="490"/>
    </location>
</feature>
<dbReference type="EC" id="2.7.11.1" evidence="3"/>
<keyword evidence="14 22" id="KW-0472">Membrane</keyword>
<dbReference type="PANTHER" id="PTHR47986">
    <property type="entry name" value="OSJNBA0070M12.3 PROTEIN"/>
    <property type="match status" value="1"/>
</dbReference>
<feature type="region of interest" description="Disordered" evidence="21">
    <location>
        <begin position="898"/>
        <end position="929"/>
    </location>
</feature>
<dbReference type="InterPro" id="IPR008271">
    <property type="entry name" value="Ser/Thr_kinase_AS"/>
</dbReference>
<evidence type="ECO:0000256" key="3">
    <source>
        <dbReference type="ARBA" id="ARBA00012513"/>
    </source>
</evidence>
<evidence type="ECO:0000313" key="26">
    <source>
        <dbReference type="Proteomes" id="UP000036987"/>
    </source>
</evidence>
<dbReference type="PROSITE" id="PS00107">
    <property type="entry name" value="PROTEIN_KINASE_ATP"/>
    <property type="match status" value="1"/>
</dbReference>
<dbReference type="InterPro" id="IPR013210">
    <property type="entry name" value="LRR_N_plant-typ"/>
</dbReference>
<feature type="signal peptide" evidence="23">
    <location>
        <begin position="1"/>
        <end position="19"/>
    </location>
</feature>
<name>A0A0K9NKE9_ZOSMR</name>
<reference evidence="26" key="1">
    <citation type="journal article" date="2016" name="Nature">
        <title>The genome of the seagrass Zostera marina reveals angiosperm adaptation to the sea.</title>
        <authorList>
            <person name="Olsen J.L."/>
            <person name="Rouze P."/>
            <person name="Verhelst B."/>
            <person name="Lin Y.-C."/>
            <person name="Bayer T."/>
            <person name="Collen J."/>
            <person name="Dattolo E."/>
            <person name="De Paoli E."/>
            <person name="Dittami S."/>
            <person name="Maumus F."/>
            <person name="Michel G."/>
            <person name="Kersting A."/>
            <person name="Lauritano C."/>
            <person name="Lohaus R."/>
            <person name="Toepel M."/>
            <person name="Tonon T."/>
            <person name="Vanneste K."/>
            <person name="Amirebrahimi M."/>
            <person name="Brakel J."/>
            <person name="Bostroem C."/>
            <person name="Chovatia M."/>
            <person name="Grimwood J."/>
            <person name="Jenkins J.W."/>
            <person name="Jueterbock A."/>
            <person name="Mraz A."/>
            <person name="Stam W.T."/>
            <person name="Tice H."/>
            <person name="Bornberg-Bauer E."/>
            <person name="Green P.J."/>
            <person name="Pearson G.A."/>
            <person name="Procaccini G."/>
            <person name="Duarte C.M."/>
            <person name="Schmutz J."/>
            <person name="Reusch T.B.H."/>
            <person name="Van de Peer Y."/>
        </authorList>
    </citation>
    <scope>NUCLEOTIDE SEQUENCE [LARGE SCALE GENOMIC DNA]</scope>
    <source>
        <strain evidence="26">cv. Finnish</strain>
    </source>
</reference>
<evidence type="ECO:0000256" key="11">
    <source>
        <dbReference type="ARBA" id="ARBA00022777"/>
    </source>
</evidence>
<evidence type="ECO:0000256" key="1">
    <source>
        <dbReference type="ARBA" id="ARBA00004162"/>
    </source>
</evidence>
<evidence type="ECO:0000256" key="7">
    <source>
        <dbReference type="ARBA" id="ARBA00022692"/>
    </source>
</evidence>
<evidence type="ECO:0000256" key="8">
    <source>
        <dbReference type="ARBA" id="ARBA00022729"/>
    </source>
</evidence>
<organism evidence="25 26">
    <name type="scientific">Zostera marina</name>
    <name type="common">Eelgrass</name>
    <dbReference type="NCBI Taxonomy" id="29655"/>
    <lineage>
        <taxon>Eukaryota</taxon>
        <taxon>Viridiplantae</taxon>
        <taxon>Streptophyta</taxon>
        <taxon>Embryophyta</taxon>
        <taxon>Tracheophyta</taxon>
        <taxon>Spermatophyta</taxon>
        <taxon>Magnoliopsida</taxon>
        <taxon>Liliopsida</taxon>
        <taxon>Zosteraceae</taxon>
        <taxon>Zostera</taxon>
    </lineage>
</organism>
<evidence type="ECO:0000256" key="10">
    <source>
        <dbReference type="ARBA" id="ARBA00022741"/>
    </source>
</evidence>
<dbReference type="Gene3D" id="3.30.200.20">
    <property type="entry name" value="Phosphorylase Kinase, domain 1"/>
    <property type="match status" value="1"/>
</dbReference>
<dbReference type="PROSITE" id="PS50011">
    <property type="entry name" value="PROTEIN_KINASE_DOM"/>
    <property type="match status" value="1"/>
</dbReference>
<dbReference type="SMART" id="SM00369">
    <property type="entry name" value="LRR_TYP"/>
    <property type="match status" value="5"/>
</dbReference>
<dbReference type="OMA" id="LKWPANG"/>
<dbReference type="GO" id="GO:0004675">
    <property type="term" value="F:transmembrane receptor protein serine/threonine kinase activity"/>
    <property type="evidence" value="ECO:0000318"/>
    <property type="project" value="GO_Central"/>
</dbReference>
<evidence type="ECO:0000313" key="25">
    <source>
        <dbReference type="EMBL" id="KMZ56557.1"/>
    </source>
</evidence>
<dbReference type="SMART" id="SM00220">
    <property type="entry name" value="S_TKc"/>
    <property type="match status" value="1"/>
</dbReference>
<dbReference type="OrthoDB" id="2018786at2759"/>
<comment type="subcellular location">
    <subcellularLocation>
        <location evidence="1">Cell membrane</location>
        <topology evidence="1">Single-pass membrane protein</topology>
    </subcellularLocation>
</comment>
<keyword evidence="15" id="KW-1015">Disulfide bond</keyword>
<proteinExistence type="inferred from homology"/>
<keyword evidence="5" id="KW-0433">Leucine-rich repeat</keyword>
<comment type="caution">
    <text evidence="25">The sequence shown here is derived from an EMBL/GenBank/DDBJ whole genome shotgun (WGS) entry which is preliminary data.</text>
</comment>
<keyword evidence="11 25" id="KW-0418">Kinase</keyword>
<dbReference type="SUPFAM" id="SSF52058">
    <property type="entry name" value="L domain-like"/>
    <property type="match status" value="2"/>
</dbReference>
<dbReference type="Pfam" id="PF12799">
    <property type="entry name" value="LRR_4"/>
    <property type="match status" value="1"/>
</dbReference>
<evidence type="ECO:0000256" key="21">
    <source>
        <dbReference type="SAM" id="MobiDB-lite"/>
    </source>
</evidence>
<feature type="transmembrane region" description="Helical" evidence="22">
    <location>
        <begin position="496"/>
        <end position="516"/>
    </location>
</feature>
<dbReference type="CDD" id="cd14066">
    <property type="entry name" value="STKc_IRAK"/>
    <property type="match status" value="1"/>
</dbReference>
<keyword evidence="10 20" id="KW-0547">Nucleotide-binding</keyword>
<dbReference type="InterPro" id="IPR001245">
    <property type="entry name" value="Ser-Thr/Tyr_kinase_cat_dom"/>
</dbReference>
<keyword evidence="13 22" id="KW-1133">Transmembrane helix</keyword>
<dbReference type="InterPro" id="IPR017441">
    <property type="entry name" value="Protein_kinase_ATP_BS"/>
</dbReference>
<dbReference type="GO" id="GO:0005886">
    <property type="term" value="C:plasma membrane"/>
    <property type="evidence" value="ECO:0007669"/>
    <property type="project" value="UniProtKB-SubCell"/>
</dbReference>
<dbReference type="InterPro" id="IPR000719">
    <property type="entry name" value="Prot_kinase_dom"/>
</dbReference>
<evidence type="ECO:0000256" key="22">
    <source>
        <dbReference type="SAM" id="Phobius"/>
    </source>
</evidence>
<dbReference type="InterPro" id="IPR052422">
    <property type="entry name" value="Auxin_Ser/Thr_Kinase"/>
</dbReference>
<dbReference type="PROSITE" id="PS00108">
    <property type="entry name" value="PROTEIN_KINASE_ST"/>
    <property type="match status" value="1"/>
</dbReference>
<comment type="catalytic activity">
    <reaction evidence="19">
        <text>L-seryl-[protein] + ATP = O-phospho-L-seryl-[protein] + ADP + H(+)</text>
        <dbReference type="Rhea" id="RHEA:17989"/>
        <dbReference type="Rhea" id="RHEA-COMP:9863"/>
        <dbReference type="Rhea" id="RHEA-COMP:11604"/>
        <dbReference type="ChEBI" id="CHEBI:15378"/>
        <dbReference type="ChEBI" id="CHEBI:29999"/>
        <dbReference type="ChEBI" id="CHEBI:30616"/>
        <dbReference type="ChEBI" id="CHEBI:83421"/>
        <dbReference type="ChEBI" id="CHEBI:456216"/>
        <dbReference type="EC" id="2.7.11.1"/>
    </reaction>
</comment>
<dbReference type="InterPro" id="IPR001611">
    <property type="entry name" value="Leu-rich_rpt"/>
</dbReference>
<dbReference type="GO" id="GO:0005524">
    <property type="term" value="F:ATP binding"/>
    <property type="evidence" value="ECO:0007669"/>
    <property type="project" value="UniProtKB-UniRule"/>
</dbReference>
<evidence type="ECO:0000256" key="12">
    <source>
        <dbReference type="ARBA" id="ARBA00022840"/>
    </source>
</evidence>
<dbReference type="InterPro" id="IPR003591">
    <property type="entry name" value="Leu-rich_rpt_typical-subtyp"/>
</dbReference>
<dbReference type="InterPro" id="IPR032675">
    <property type="entry name" value="LRR_dom_sf"/>
</dbReference>
<evidence type="ECO:0000256" key="4">
    <source>
        <dbReference type="ARBA" id="ARBA00022527"/>
    </source>
</evidence>
<dbReference type="STRING" id="29655.A0A0K9NKE9"/>
<evidence type="ECO:0000256" key="9">
    <source>
        <dbReference type="ARBA" id="ARBA00022737"/>
    </source>
</evidence>
<evidence type="ECO:0000256" key="17">
    <source>
        <dbReference type="ARBA" id="ARBA00023180"/>
    </source>
</evidence>
<keyword evidence="6" id="KW-0808">Transferase</keyword>
<feature type="chain" id="PRO_5005527046" description="non-specific serine/threonine protein kinase" evidence="23">
    <location>
        <begin position="20"/>
        <end position="929"/>
    </location>
</feature>
<evidence type="ECO:0000256" key="15">
    <source>
        <dbReference type="ARBA" id="ARBA00023157"/>
    </source>
</evidence>
<evidence type="ECO:0000256" key="23">
    <source>
        <dbReference type="SAM" id="SignalP"/>
    </source>
</evidence>
<evidence type="ECO:0000256" key="5">
    <source>
        <dbReference type="ARBA" id="ARBA00022614"/>
    </source>
</evidence>
<gene>
    <name evidence="25" type="ORF">ZOSMA_93G00210</name>
</gene>
<dbReference type="Pfam" id="PF07714">
    <property type="entry name" value="PK_Tyr_Ser-Thr"/>
    <property type="match status" value="1"/>
</dbReference>
<dbReference type="Pfam" id="PF00560">
    <property type="entry name" value="LRR_1"/>
    <property type="match status" value="1"/>
</dbReference>
<keyword evidence="9" id="KW-0677">Repeat</keyword>
<accession>A0A0K9NKE9</accession>
<protein>
    <recommendedName>
        <fullName evidence="3">non-specific serine/threonine protein kinase</fullName>
        <ecNumber evidence="3">2.7.11.1</ecNumber>
    </recommendedName>
</protein>
<dbReference type="FunFam" id="3.80.10.10:FF:000129">
    <property type="entry name" value="Leucine-rich repeat receptor-like kinase"/>
    <property type="match status" value="1"/>
</dbReference>
<dbReference type="Gene3D" id="1.10.510.10">
    <property type="entry name" value="Transferase(Phosphotransferase) domain 1"/>
    <property type="match status" value="1"/>
</dbReference>
<dbReference type="Gene3D" id="3.80.10.10">
    <property type="entry name" value="Ribonuclease Inhibitor"/>
    <property type="match status" value="2"/>
</dbReference>
<evidence type="ECO:0000256" key="16">
    <source>
        <dbReference type="ARBA" id="ARBA00023170"/>
    </source>
</evidence>
<dbReference type="EMBL" id="LFYR01002156">
    <property type="protein sequence ID" value="KMZ56557.1"/>
    <property type="molecule type" value="Genomic_DNA"/>
</dbReference>
<evidence type="ECO:0000256" key="18">
    <source>
        <dbReference type="ARBA" id="ARBA00047899"/>
    </source>
</evidence>
<evidence type="ECO:0000256" key="13">
    <source>
        <dbReference type="ARBA" id="ARBA00022989"/>
    </source>
</evidence>
<keyword evidence="16 25" id="KW-0675">Receptor</keyword>
<dbReference type="InterPro" id="IPR011009">
    <property type="entry name" value="Kinase-like_dom_sf"/>
</dbReference>
<sequence length="929" mass="102027">MVVVGFVLSIYLFSWVAHSITYPDDFVIVDDFRKGLLNPELLEWPADNTDPCGFNWPHIVCDSAGRVTQIQIQNLGIEGSLPTNFNQLSMLTHLGFQKNGFTGALPTFKGLSKLQFAYLNYNQFDMIPHDFFDGLTSLQVLSLDNNPLNKSTGWMLPSSLLNSALLVNLSCSECNLRGLLPDFLGSLPSLSSLRLSYNALVGVIPESFHGLTLKELVLNNQEGNGITGPITLLPPMASSLIIAWLHGNSFTGPIPDNITLCDFLTDLRLNNNKLTGIVPPNMTNMTNLRVLKLQNNNFLGAIPSMPFASNYTYEYNSFCQSKPGLQCSPQVKALLDFLNGVDYPAYLATSWKGNDPCSTNWLGITCLSGKVTVINLPNRNLTGNISPSISQLDSLRTIVLGGNHLYGTIPKSLTALKYLELLNLTRNNISPPIPVFATSVTLLIDQNPPMTSPPSLSPGSDSPSYWDPSMDKSPQSPSSTTKSPQSHGKKNTSLTIVMPSCIAGASLIFFLILFFMHRRKKNKKHLSTVLHPRESYDPNIKITIAETDDGDFQSGSLSNSHMINSGNLVISVQILRNITRNFAPENELGRGGFGVVYKGELHDGTMLAVKRMQSSIVTNAALNEFHSEISVLSKVRHRNLASLLGYSAEGNERILVYEYMSRGALNRHLFHWKKSNLEPLSWTKRLNISLDIARGVEYLHNLASQSFIHRDLKSSNILLGDDFRAKIADFGLVKCAPDGQNSVATRLAGTFGYLAPEYAITGKITTKADVFSFGVVLMELVTGLAALDENRPEESRHLATWFSQIKSDPEKLKASIDPTLNISETSLESISVVAELAGHCTARDPHQRPDMGHAVNVLSPLVEKWKPTSKDDDECTGIDLQQSLLQMVKGWQAADCSLNSMSTSHDDSKGSTPSRPNGFAESFKSTDGR</sequence>
<keyword evidence="12 20" id="KW-0067">ATP-binding</keyword>
<dbReference type="InterPro" id="IPR025875">
    <property type="entry name" value="Leu-rich_rpt_4"/>
</dbReference>
<dbReference type="Proteomes" id="UP000036987">
    <property type="component" value="Unassembled WGS sequence"/>
</dbReference>
<dbReference type="SUPFAM" id="SSF56112">
    <property type="entry name" value="Protein kinase-like (PK-like)"/>
    <property type="match status" value="1"/>
</dbReference>
<feature type="binding site" evidence="20">
    <location>
        <position position="610"/>
    </location>
    <ligand>
        <name>ATP</name>
        <dbReference type="ChEBI" id="CHEBI:30616"/>
    </ligand>
</feature>
<keyword evidence="4" id="KW-0723">Serine/threonine-protein kinase</keyword>
<dbReference type="PANTHER" id="PTHR47986:SF1">
    <property type="entry name" value="OS04G0685900 PROTEIN"/>
    <property type="match status" value="1"/>
</dbReference>
<evidence type="ECO:0000256" key="20">
    <source>
        <dbReference type="PROSITE-ProRule" id="PRU10141"/>
    </source>
</evidence>
<dbReference type="GO" id="GO:0007165">
    <property type="term" value="P:signal transduction"/>
    <property type="evidence" value="ECO:0000318"/>
    <property type="project" value="GO_Central"/>
</dbReference>
<comment type="similarity">
    <text evidence="2">Belongs to the protein kinase superfamily. Ser/Thr protein kinase family.</text>
</comment>
<dbReference type="FunFam" id="3.80.10.10:FF:000190">
    <property type="entry name" value="Receptor-like kinase TMK4"/>
    <property type="match status" value="1"/>
</dbReference>
<keyword evidence="17" id="KW-0325">Glycoprotein</keyword>
<evidence type="ECO:0000256" key="6">
    <source>
        <dbReference type="ARBA" id="ARBA00022679"/>
    </source>
</evidence>
<dbReference type="FunFam" id="1.10.510.10:FF:000198">
    <property type="entry name" value="receptor protein kinase TMK1"/>
    <property type="match status" value="1"/>
</dbReference>
<evidence type="ECO:0000256" key="14">
    <source>
        <dbReference type="ARBA" id="ARBA00023136"/>
    </source>
</evidence>
<feature type="compositionally biased region" description="Low complexity" evidence="21">
    <location>
        <begin position="472"/>
        <end position="486"/>
    </location>
</feature>
<dbReference type="FunFam" id="3.30.200.20:FF:000226">
    <property type="entry name" value="receptor protein kinase TMK1"/>
    <property type="match status" value="1"/>
</dbReference>
<evidence type="ECO:0000256" key="19">
    <source>
        <dbReference type="ARBA" id="ARBA00048679"/>
    </source>
</evidence>
<dbReference type="AlphaFoldDB" id="A0A0K9NKE9"/>
<feature type="domain" description="Protein kinase" evidence="24">
    <location>
        <begin position="582"/>
        <end position="862"/>
    </location>
</feature>
<dbReference type="Pfam" id="PF08263">
    <property type="entry name" value="LRRNT_2"/>
    <property type="match status" value="2"/>
</dbReference>
<keyword evidence="8 23" id="KW-0732">Signal</keyword>
<evidence type="ECO:0000259" key="24">
    <source>
        <dbReference type="PROSITE" id="PS50011"/>
    </source>
</evidence>
<keyword evidence="7 22" id="KW-0812">Transmembrane</keyword>